<organism evidence="1 2">
    <name type="scientific">Polaribacter reichenbachii</name>
    <dbReference type="NCBI Taxonomy" id="996801"/>
    <lineage>
        <taxon>Bacteria</taxon>
        <taxon>Pseudomonadati</taxon>
        <taxon>Bacteroidota</taxon>
        <taxon>Flavobacteriia</taxon>
        <taxon>Flavobacteriales</taxon>
        <taxon>Flavobacteriaceae</taxon>
    </lineage>
</organism>
<dbReference type="KEGG" id="prn:BW723_00165"/>
<evidence type="ECO:0000313" key="2">
    <source>
        <dbReference type="Proteomes" id="UP000092612"/>
    </source>
</evidence>
<protein>
    <submittedName>
        <fullName evidence="1">Uncharacterized protein</fullName>
    </submittedName>
</protein>
<name>A0A1B8U2H9_9FLAO</name>
<accession>A0A1B8U2H9</accession>
<comment type="caution">
    <text evidence="1">The sequence shown here is derived from an EMBL/GenBank/DDBJ whole genome shotgun (WGS) entry which is preliminary data.</text>
</comment>
<gene>
    <name evidence="1" type="ORF">LPB301_07385</name>
</gene>
<reference evidence="2" key="1">
    <citation type="submission" date="2016-02" db="EMBL/GenBank/DDBJ databases">
        <title>Paenibacillus sp. LPB0068, isolated from Crassostrea gigas.</title>
        <authorList>
            <person name="Shin S.-K."/>
            <person name="Yi H."/>
        </authorList>
    </citation>
    <scope>NUCLEOTIDE SEQUENCE [LARGE SCALE GENOMIC DNA]</scope>
    <source>
        <strain evidence="2">KCTC 23969</strain>
    </source>
</reference>
<dbReference type="EMBL" id="LSFL01000021">
    <property type="protein sequence ID" value="OBY65989.1"/>
    <property type="molecule type" value="Genomic_DNA"/>
</dbReference>
<dbReference type="Proteomes" id="UP000092612">
    <property type="component" value="Unassembled WGS sequence"/>
</dbReference>
<sequence length="302" mass="35412">MFSQTDSTNVSFVAYWSLGDLYEYKVSKIQQQTKEGKLVKDRKSEYTALFEVIDSTATSYTISWKYENDLGNNYNIPQELLEKFEKYKFTEVKYKTSETGEFLEILNWKEISNVMSSMIDEIVNVLGKDNEDIKNKLATSMQAFKNLYSTQQGVEQLVIKELQYFHFPMGYEFNTNETLIYKDQLPNMFGGNPIKADGKVYFESVEADDDFCVFKQELDLDPKDSLELLKSVLKKLGITDDKFEEALKTSKFEIKDRNTYEYYYYPGLPHRIETERISLIDINNEKGSRVDKTIIELQYQEE</sequence>
<dbReference type="OrthoDB" id="796401at2"/>
<dbReference type="RefSeq" id="WP_068359738.1">
    <property type="nucleotide sequence ID" value="NZ_CP019337.1"/>
</dbReference>
<dbReference type="AlphaFoldDB" id="A0A1B8U2H9"/>
<proteinExistence type="predicted"/>
<keyword evidence="2" id="KW-1185">Reference proteome</keyword>
<evidence type="ECO:0000313" key="1">
    <source>
        <dbReference type="EMBL" id="OBY65989.1"/>
    </source>
</evidence>